<gene>
    <name evidence="1" type="ORF">MSG28_010278</name>
</gene>
<protein>
    <submittedName>
        <fullName evidence="1">Uncharacterized protein</fullName>
    </submittedName>
</protein>
<proteinExistence type="predicted"/>
<accession>A0ACC0KKK1</accession>
<evidence type="ECO:0000313" key="1">
    <source>
        <dbReference type="EMBL" id="KAI8436823.1"/>
    </source>
</evidence>
<organism evidence="1 2">
    <name type="scientific">Choristoneura fumiferana</name>
    <name type="common">Spruce budworm moth</name>
    <name type="synonym">Archips fumiferana</name>
    <dbReference type="NCBI Taxonomy" id="7141"/>
    <lineage>
        <taxon>Eukaryota</taxon>
        <taxon>Metazoa</taxon>
        <taxon>Ecdysozoa</taxon>
        <taxon>Arthropoda</taxon>
        <taxon>Hexapoda</taxon>
        <taxon>Insecta</taxon>
        <taxon>Pterygota</taxon>
        <taxon>Neoptera</taxon>
        <taxon>Endopterygota</taxon>
        <taxon>Lepidoptera</taxon>
        <taxon>Glossata</taxon>
        <taxon>Ditrysia</taxon>
        <taxon>Tortricoidea</taxon>
        <taxon>Tortricidae</taxon>
        <taxon>Tortricinae</taxon>
        <taxon>Choristoneura</taxon>
    </lineage>
</organism>
<comment type="caution">
    <text evidence="1">The sequence shown here is derived from an EMBL/GenBank/DDBJ whole genome shotgun (WGS) entry which is preliminary data.</text>
</comment>
<dbReference type="EMBL" id="CM046117">
    <property type="protein sequence ID" value="KAI8436823.1"/>
    <property type="molecule type" value="Genomic_DNA"/>
</dbReference>
<reference evidence="1 2" key="1">
    <citation type="journal article" date="2022" name="Genome Biol. Evol.">
        <title>The Spruce Budworm Genome: Reconstructing the Evolutionary History of Antifreeze Proteins.</title>
        <authorList>
            <person name="Beliveau C."/>
            <person name="Gagne P."/>
            <person name="Picq S."/>
            <person name="Vernygora O."/>
            <person name="Keeling C.I."/>
            <person name="Pinkney K."/>
            <person name="Doucet D."/>
            <person name="Wen F."/>
            <person name="Johnston J.S."/>
            <person name="Maaroufi H."/>
            <person name="Boyle B."/>
            <person name="Laroche J."/>
            <person name="Dewar K."/>
            <person name="Juretic N."/>
            <person name="Blackburn G."/>
            <person name="Nisole A."/>
            <person name="Brunet B."/>
            <person name="Brandao M."/>
            <person name="Lumley L."/>
            <person name="Duan J."/>
            <person name="Quan G."/>
            <person name="Lucarotti C.J."/>
            <person name="Roe A.D."/>
            <person name="Sperling F.A.H."/>
            <person name="Levesque R.C."/>
            <person name="Cusson M."/>
        </authorList>
    </citation>
    <scope>NUCLEOTIDE SEQUENCE [LARGE SCALE GENOMIC DNA]</scope>
    <source>
        <strain evidence="1">Glfc:IPQL:Cfum</strain>
    </source>
</reference>
<name>A0ACC0KKK1_CHOFU</name>
<evidence type="ECO:0000313" key="2">
    <source>
        <dbReference type="Proteomes" id="UP001064048"/>
    </source>
</evidence>
<dbReference type="Proteomes" id="UP001064048">
    <property type="component" value="Chromosome 17"/>
</dbReference>
<sequence>MLLLLIANEELIKSQLPQPINCDHNSARAERAKRACRGRPAKRQNLTAANKGKLVLKKWTQIRDSCCKYIRKRKNKRHFSPKPYKYFQELAFLQKVAYIPYSRINEENDEGDEESESEGKVSDVEQETDTSNCAEVLIYSGDEIPNEESSGIAVKEENKIDFSAFQRNPYEVDDTMTKYLNSSNAPKQKEDDPNLHFFKGILPAVSTLNEDETLQFQSGVLTLLQTIKKQRQIQKQSPVEVNPMEMVGANEGSAVHRRYVLVVLQLQRYAAAGVVQGGGTAIVPMVTTRQWREVVPKRNVLHSGYRHS</sequence>
<keyword evidence="2" id="KW-1185">Reference proteome</keyword>